<dbReference type="PANTHER" id="PTHR36974">
    <property type="entry name" value="MEMBRANE PROTEIN-RELATED"/>
    <property type="match status" value="1"/>
</dbReference>
<keyword evidence="2" id="KW-1185">Reference proteome</keyword>
<dbReference type="EMBL" id="CABWKQ010000030">
    <property type="protein sequence ID" value="VWX37828.1"/>
    <property type="molecule type" value="Genomic_DNA"/>
</dbReference>
<proteinExistence type="predicted"/>
<organism evidence="1 2">
    <name type="scientific">Exiguobacterium oxidotolerans</name>
    <dbReference type="NCBI Taxonomy" id="223958"/>
    <lineage>
        <taxon>Bacteria</taxon>
        <taxon>Bacillati</taxon>
        <taxon>Bacillota</taxon>
        <taxon>Bacilli</taxon>
        <taxon>Bacillales</taxon>
        <taxon>Bacillales Family XII. Incertae Sedis</taxon>
        <taxon>Exiguobacterium</taxon>
    </lineage>
</organism>
<dbReference type="PANTHER" id="PTHR36974:SF1">
    <property type="entry name" value="DOXX FAMILY MEMBRANE PROTEIN"/>
    <property type="match status" value="1"/>
</dbReference>
<gene>
    <name evidence="1" type="ORF">EXIGUO9Y_360105</name>
</gene>
<evidence type="ECO:0000313" key="1">
    <source>
        <dbReference type="EMBL" id="VWX37828.1"/>
    </source>
</evidence>
<dbReference type="Proteomes" id="UP000439752">
    <property type="component" value="Unassembled WGS sequence"/>
</dbReference>
<dbReference type="RefSeq" id="WP_029333257.1">
    <property type="nucleotide sequence ID" value="NZ_LR732312.1"/>
</dbReference>
<reference evidence="1 2" key="1">
    <citation type="submission" date="2019-10" db="EMBL/GenBank/DDBJ databases">
        <authorList>
            <person name="Karimi E."/>
        </authorList>
    </citation>
    <scope>NUCLEOTIDE SEQUENCE [LARGE SCALE GENOMIC DNA]</scope>
    <source>
        <strain evidence="1">Exiguobacterium sp. 9Y</strain>
    </source>
</reference>
<evidence type="ECO:0000313" key="2">
    <source>
        <dbReference type="Proteomes" id="UP000439752"/>
    </source>
</evidence>
<evidence type="ECO:0008006" key="3">
    <source>
        <dbReference type="Google" id="ProtNLM"/>
    </source>
</evidence>
<sequence length="118" mass="13228">MKYVLRLLYGGGLLFAGVGHFRNEKGFVSIMPSFIPFKRFFVQVTGIIEVLYGLMLLTGKGVDIVRKTLPGFLYAVLPANVNMAVNPQPINGKKLPAWALWTRLPLQWVLIALAKRLK</sequence>
<protein>
    <recommendedName>
        <fullName evidence="3">DoxX family protein</fullName>
    </recommendedName>
</protein>
<name>A0A653IEZ4_9BACL</name>
<dbReference type="AlphaFoldDB" id="A0A653IEZ4"/>
<accession>A0A653IEZ4</accession>